<evidence type="ECO:0000256" key="1">
    <source>
        <dbReference type="PROSITE-ProRule" id="PRU00175"/>
    </source>
</evidence>
<keyword evidence="1" id="KW-0479">Metal-binding</keyword>
<dbReference type="Gene3D" id="3.30.40.10">
    <property type="entry name" value="Zinc/RING finger domain, C3HC4 (zinc finger)"/>
    <property type="match status" value="1"/>
</dbReference>
<dbReference type="GO" id="GO:0008270">
    <property type="term" value="F:zinc ion binding"/>
    <property type="evidence" value="ECO:0007669"/>
    <property type="project" value="UniProtKB-KW"/>
</dbReference>
<name>A0A7N0TXA1_KALFE</name>
<proteinExistence type="predicted"/>
<feature type="region of interest" description="Disordered" evidence="2">
    <location>
        <begin position="173"/>
        <end position="216"/>
    </location>
</feature>
<evidence type="ECO:0000256" key="2">
    <source>
        <dbReference type="SAM" id="MobiDB-lite"/>
    </source>
</evidence>
<dbReference type="SMART" id="SM00184">
    <property type="entry name" value="RING"/>
    <property type="match status" value="1"/>
</dbReference>
<dbReference type="EnsemblPlants" id="Kaladp0047s0029.2.v1.1">
    <property type="protein sequence ID" value="Kaladp0047s0029.2.v1.1"/>
    <property type="gene ID" value="Kaladp0047s0029.v1.1"/>
</dbReference>
<evidence type="ECO:0000259" key="3">
    <source>
        <dbReference type="PROSITE" id="PS50089"/>
    </source>
</evidence>
<sequence length="418" mass="45254">MGAACCVAAKSKSVSDGPNVAASRMNTQCSPSWNVRWDNRGRVAGEETAVRWFADTSSRDNQLENMSEIAVRTISEVGSPENFQPPAWSVSPLPEEGVAVPDFRSPNSDASISRSLSMEGKEAIDRHAAADRSPVIPSISSLSTSPLSTGGHLFHASSIPTRLTRRIPGSQLYIQSSDGRTPGFRSPGTYGERPSPMRPGWANESTRGSHGGSSDGWSVPEYMASAHRERWSFDSDLLGFNNRDTITRSSSRISSSPSFHTRTCGVCSKLLSDKSSFGSQKLIPTNELAVVAVLVCGHVYHAECLERMTLEVSKYDPACPVCTFGEQQAMKLSEKAIKADMESRFKSTKKSRSRIVDSEFKSSLVGAGHGVGKGVKIDSSSGTRSSFLKRHFSLGSKGNKPESQSSKKKALFWTRSSK</sequence>
<dbReference type="PANTHER" id="PTHR31150">
    <property type="entry name" value="EXPRESSED PROTEIN"/>
    <property type="match status" value="1"/>
</dbReference>
<organism evidence="4 5">
    <name type="scientific">Kalanchoe fedtschenkoi</name>
    <name type="common">Lavender scallops</name>
    <name type="synonym">South American air plant</name>
    <dbReference type="NCBI Taxonomy" id="63787"/>
    <lineage>
        <taxon>Eukaryota</taxon>
        <taxon>Viridiplantae</taxon>
        <taxon>Streptophyta</taxon>
        <taxon>Embryophyta</taxon>
        <taxon>Tracheophyta</taxon>
        <taxon>Spermatophyta</taxon>
        <taxon>Magnoliopsida</taxon>
        <taxon>eudicotyledons</taxon>
        <taxon>Gunneridae</taxon>
        <taxon>Pentapetalae</taxon>
        <taxon>Saxifragales</taxon>
        <taxon>Crassulaceae</taxon>
        <taxon>Kalanchoe</taxon>
    </lineage>
</organism>
<dbReference type="EnsemblPlants" id="Kaladp0047s0029.3.v1.1">
    <property type="protein sequence ID" value="Kaladp0047s0029.3.v1.1"/>
    <property type="gene ID" value="Kaladp0047s0029.v1.1"/>
</dbReference>
<dbReference type="PROSITE" id="PS50089">
    <property type="entry name" value="ZF_RING_2"/>
    <property type="match status" value="1"/>
</dbReference>
<feature type="domain" description="RING-type" evidence="3">
    <location>
        <begin position="264"/>
        <end position="323"/>
    </location>
</feature>
<dbReference type="Proteomes" id="UP000594263">
    <property type="component" value="Unplaced"/>
</dbReference>
<keyword evidence="1" id="KW-0863">Zinc-finger</keyword>
<dbReference type="CDD" id="cd16448">
    <property type="entry name" value="RING-H2"/>
    <property type="match status" value="1"/>
</dbReference>
<dbReference type="OMA" id="SWSMHAF"/>
<reference evidence="4" key="1">
    <citation type="submission" date="2021-01" db="UniProtKB">
        <authorList>
            <consortium name="EnsemblPlants"/>
        </authorList>
    </citation>
    <scope>IDENTIFICATION</scope>
</reference>
<accession>A0A7N0TXA1</accession>
<protein>
    <recommendedName>
        <fullName evidence="3">RING-type domain-containing protein</fullName>
    </recommendedName>
</protein>
<dbReference type="EnsemblPlants" id="Kaladp0047s0029.1.v1.1">
    <property type="protein sequence ID" value="Kaladp0047s0029.1.v1.1"/>
    <property type="gene ID" value="Kaladp0047s0029.v1.1"/>
</dbReference>
<evidence type="ECO:0000313" key="4">
    <source>
        <dbReference type="EnsemblPlants" id="Kaladp0047s0029.1.v1.1"/>
    </source>
</evidence>
<dbReference type="SUPFAM" id="SSF57850">
    <property type="entry name" value="RING/U-box"/>
    <property type="match status" value="1"/>
</dbReference>
<dbReference type="InterPro" id="IPR001841">
    <property type="entry name" value="Znf_RING"/>
</dbReference>
<dbReference type="InterPro" id="IPR013083">
    <property type="entry name" value="Znf_RING/FYVE/PHD"/>
</dbReference>
<keyword evidence="5" id="KW-1185">Reference proteome</keyword>
<evidence type="ECO:0000313" key="5">
    <source>
        <dbReference type="Proteomes" id="UP000594263"/>
    </source>
</evidence>
<dbReference type="Gramene" id="Kaladp0047s0029.1.v1.1">
    <property type="protein sequence ID" value="Kaladp0047s0029.1.v1.1"/>
    <property type="gene ID" value="Kaladp0047s0029.v1.1"/>
</dbReference>
<feature type="region of interest" description="Disordered" evidence="2">
    <location>
        <begin position="393"/>
        <end position="418"/>
    </location>
</feature>
<keyword evidence="1" id="KW-0862">Zinc</keyword>
<dbReference type="Gramene" id="Kaladp0047s0029.3.v1.1">
    <property type="protein sequence ID" value="Kaladp0047s0029.3.v1.1"/>
    <property type="gene ID" value="Kaladp0047s0029.v1.1"/>
</dbReference>
<dbReference type="AlphaFoldDB" id="A0A7N0TXA1"/>
<dbReference type="PANTHER" id="PTHR31150:SF26">
    <property type="entry name" value="RING-TYPE DOMAIN-CONTAINING PROTEIN"/>
    <property type="match status" value="1"/>
</dbReference>
<dbReference type="Gramene" id="Kaladp0047s0029.2.v1.1">
    <property type="protein sequence ID" value="Kaladp0047s0029.2.v1.1"/>
    <property type="gene ID" value="Kaladp0047s0029.v1.1"/>
</dbReference>